<gene>
    <name evidence="4" type="ORF">ET996_01905</name>
</gene>
<dbReference type="InterPro" id="IPR049517">
    <property type="entry name" value="ACX-like_C"/>
</dbReference>
<reference evidence="4 5" key="1">
    <citation type="submission" date="2019-01" db="EMBL/GenBank/DDBJ databases">
        <title>Lactibacter flavus gen. nov., sp. nov., a novel bacterium of the family Propionibacteriaceae isolated from raw milk and dairy products.</title>
        <authorList>
            <person name="Huptas C."/>
            <person name="Wenning M."/>
            <person name="Breitenwieser F."/>
            <person name="Doll E."/>
            <person name="Von Neubeck M."/>
            <person name="Busse H.-J."/>
            <person name="Scherer S."/>
        </authorList>
    </citation>
    <scope>NUCLEOTIDE SEQUENCE [LARGE SCALE GENOMIC DNA]</scope>
    <source>
        <strain evidence="4 5">DSM 22130</strain>
    </source>
</reference>
<dbReference type="RefSeq" id="WP_131170838.1">
    <property type="nucleotide sequence ID" value="NZ_FXTL01000001.1"/>
</dbReference>
<dbReference type="InterPro" id="IPR002821">
    <property type="entry name" value="Hydantoinase_A"/>
</dbReference>
<dbReference type="GO" id="GO:0017168">
    <property type="term" value="F:5-oxoprolinase (ATP-hydrolyzing) activity"/>
    <property type="evidence" value="ECO:0007669"/>
    <property type="project" value="TreeGrafter"/>
</dbReference>
<sequence>MGLRVGVDTGGTFTDLCAWDEEAGTLHVHKISSTPDDPSRAILDGVEQLLHKAGGRLISDVTYFAHGTTVGTNTLLTGTGVPTGLITTLGFRDLLELGRGRRPDMYDPQADKATPLVPRSLRREVHERVRFDGSVAVQLDVDEVRRTVRELKDAGVRAIAVCFLYSYLRPDHEQEVAQIITEEFPEAYVSLSSVVLPEFREYERLSTVVTNAFVGPVVDRYLSRLRDQLASRGLLVVPRVTQSNGGVIPFSMAERIPVRLVLSGPSTGVVGAAEICLLAGHPEIITFDMGGTSSDVSLVRHGEPQVTAGMELDGRPIRAPMLDIHTVGAGGGSIAWIDSGEHLRVGPQSAGANPGPACYGVGLEPSVTDANVALHLLNPEYLLNGEMPISEEASKKALGTIGDRLGLDVQQTALGILRVVTANMARAIRVVSVQRGYDPRDYALVPFGGAGPLHASRLARELGMTRIVVPQTPGAQSALGLLMTDVRTDFMRTQITAFDPSDPAPINAVLQALSGEADAWFDAEGSAPEDRHQVRRLEMRYRGQNFELPIDLDSAQQLDAAALEEVLDHFHAAHERVYGYASPGDPVEIVTYRVQAVGRADRVDVSRKDPEIGSADEALVAHRDIYLSEPRGFVRCPVYDRALLRHGAELAGPAVIEQMDTTTVLLPGDNCRVDAHRNLVIDVGGTDE</sequence>
<protein>
    <submittedName>
        <fullName evidence="4">Hydantoinase/oxoprolinase family protein</fullName>
    </submittedName>
</protein>
<keyword evidence="5" id="KW-1185">Reference proteome</keyword>
<dbReference type="EMBL" id="SDMR01000001">
    <property type="protein sequence ID" value="TBT96426.1"/>
    <property type="molecule type" value="Genomic_DNA"/>
</dbReference>
<dbReference type="GO" id="GO:0005829">
    <property type="term" value="C:cytosol"/>
    <property type="evidence" value="ECO:0007669"/>
    <property type="project" value="TreeGrafter"/>
</dbReference>
<dbReference type="InterPro" id="IPR008040">
    <property type="entry name" value="Hydant_A_N"/>
</dbReference>
<dbReference type="Pfam" id="PF05378">
    <property type="entry name" value="Hydant_A_N"/>
    <property type="match status" value="1"/>
</dbReference>
<dbReference type="InterPro" id="IPR043129">
    <property type="entry name" value="ATPase_NBD"/>
</dbReference>
<feature type="domain" description="Hydantoinase A/oxoprolinase" evidence="1">
    <location>
        <begin position="204"/>
        <end position="489"/>
    </location>
</feature>
<dbReference type="PANTHER" id="PTHR11365:SF23">
    <property type="entry name" value="HYPOTHETICAL 5-OXOPROLINASE (EUROFUNG)-RELATED"/>
    <property type="match status" value="1"/>
</dbReference>
<evidence type="ECO:0000259" key="3">
    <source>
        <dbReference type="Pfam" id="PF19278"/>
    </source>
</evidence>
<dbReference type="Pfam" id="PF19278">
    <property type="entry name" value="Hydant_A_C"/>
    <property type="match status" value="1"/>
</dbReference>
<dbReference type="Pfam" id="PF01968">
    <property type="entry name" value="Hydantoinase_A"/>
    <property type="match status" value="1"/>
</dbReference>
<dbReference type="GO" id="GO:0006749">
    <property type="term" value="P:glutathione metabolic process"/>
    <property type="evidence" value="ECO:0007669"/>
    <property type="project" value="TreeGrafter"/>
</dbReference>
<name>A0A4Q9KP80_PROTD</name>
<organism evidence="4 5">
    <name type="scientific">Propioniciclava tarda</name>
    <dbReference type="NCBI Taxonomy" id="433330"/>
    <lineage>
        <taxon>Bacteria</taxon>
        <taxon>Bacillati</taxon>
        <taxon>Actinomycetota</taxon>
        <taxon>Actinomycetes</taxon>
        <taxon>Propionibacteriales</taxon>
        <taxon>Propionibacteriaceae</taxon>
        <taxon>Propioniciclava</taxon>
    </lineage>
</organism>
<dbReference type="Proteomes" id="UP000291933">
    <property type="component" value="Unassembled WGS sequence"/>
</dbReference>
<feature type="domain" description="Acetophenone carboxylase-like C-terminal" evidence="3">
    <location>
        <begin position="506"/>
        <end position="678"/>
    </location>
</feature>
<evidence type="ECO:0000259" key="1">
    <source>
        <dbReference type="Pfam" id="PF01968"/>
    </source>
</evidence>
<comment type="caution">
    <text evidence="4">The sequence shown here is derived from an EMBL/GenBank/DDBJ whole genome shotgun (WGS) entry which is preliminary data.</text>
</comment>
<dbReference type="PANTHER" id="PTHR11365">
    <property type="entry name" value="5-OXOPROLINASE RELATED"/>
    <property type="match status" value="1"/>
</dbReference>
<dbReference type="SUPFAM" id="SSF53067">
    <property type="entry name" value="Actin-like ATPase domain"/>
    <property type="match status" value="1"/>
</dbReference>
<evidence type="ECO:0000313" key="4">
    <source>
        <dbReference type="EMBL" id="TBT96426.1"/>
    </source>
</evidence>
<dbReference type="InterPro" id="IPR045079">
    <property type="entry name" value="Oxoprolinase-like"/>
</dbReference>
<accession>A0A4Q9KP80</accession>
<dbReference type="OrthoDB" id="9768323at2"/>
<proteinExistence type="predicted"/>
<evidence type="ECO:0000313" key="5">
    <source>
        <dbReference type="Proteomes" id="UP000291933"/>
    </source>
</evidence>
<evidence type="ECO:0000259" key="2">
    <source>
        <dbReference type="Pfam" id="PF05378"/>
    </source>
</evidence>
<feature type="domain" description="Hydantoinase/oxoprolinase N-terminal" evidence="2">
    <location>
        <begin position="4"/>
        <end position="183"/>
    </location>
</feature>
<dbReference type="AlphaFoldDB" id="A0A4Q9KP80"/>